<organism evidence="2 3">
    <name type="scientific">Canis lupus dingo</name>
    <name type="common">dingo</name>
    <dbReference type="NCBI Taxonomy" id="286419"/>
    <lineage>
        <taxon>Eukaryota</taxon>
        <taxon>Metazoa</taxon>
        <taxon>Chordata</taxon>
        <taxon>Craniata</taxon>
        <taxon>Vertebrata</taxon>
        <taxon>Euteleostomi</taxon>
        <taxon>Mammalia</taxon>
        <taxon>Eutheria</taxon>
        <taxon>Laurasiatheria</taxon>
        <taxon>Carnivora</taxon>
        <taxon>Caniformia</taxon>
        <taxon>Canidae</taxon>
        <taxon>Canis</taxon>
    </lineage>
</organism>
<dbReference type="AlphaFoldDB" id="A0A8C0K8P9"/>
<evidence type="ECO:0000313" key="3">
    <source>
        <dbReference type="Proteomes" id="UP000694391"/>
    </source>
</evidence>
<evidence type="ECO:0000256" key="1">
    <source>
        <dbReference type="ARBA" id="ARBA00006609"/>
    </source>
</evidence>
<reference evidence="2" key="1">
    <citation type="submission" date="2025-08" db="UniProtKB">
        <authorList>
            <consortium name="Ensembl"/>
        </authorList>
    </citation>
    <scope>IDENTIFICATION</scope>
</reference>
<dbReference type="GeneTree" id="ENSGT00390000009113"/>
<dbReference type="GO" id="GO:0030154">
    <property type="term" value="P:cell differentiation"/>
    <property type="evidence" value="ECO:0007669"/>
    <property type="project" value="InterPro"/>
</dbReference>
<reference evidence="2" key="2">
    <citation type="submission" date="2025-09" db="UniProtKB">
        <authorList>
            <consortium name="Ensembl"/>
        </authorList>
    </citation>
    <scope>IDENTIFICATION</scope>
</reference>
<evidence type="ECO:0008006" key="4">
    <source>
        <dbReference type="Google" id="ProtNLM"/>
    </source>
</evidence>
<dbReference type="PANTHER" id="PTHR14572">
    <property type="entry name" value="PANCREATIC PROGENITOR CELL DIFFERENTIATION AND PROLIFERATION FACTOR"/>
    <property type="match status" value="1"/>
</dbReference>
<dbReference type="PRINTS" id="PR02071">
    <property type="entry name" value="PPDPFACTOR"/>
</dbReference>
<accession>A0A8C0K8P9</accession>
<comment type="similarity">
    <text evidence="1">Belongs to the PPDPF family.</text>
</comment>
<dbReference type="Ensembl" id="ENSCAFT00020014825.1">
    <property type="protein sequence ID" value="ENSCAFP00020012839.1"/>
    <property type="gene ID" value="ENSCAFG00020010340.1"/>
</dbReference>
<evidence type="ECO:0000313" key="2">
    <source>
        <dbReference type="Ensembl" id="ENSCAFP00020012839.1"/>
    </source>
</evidence>
<name>A0A8C0K8P9_CANLU</name>
<sequence length="114" mass="12184">MTAVPSSGSIVTTHNYYLCHLVSTSSNSSCGSAEDPGEGIPHHPGLLKANLGHWWARFFFRRSTLPFMAIVLESPEPLGSLQNSSGKITCDLALEAMRKQPGGQPGKTNTESPS</sequence>
<dbReference type="Proteomes" id="UP000694391">
    <property type="component" value="Unplaced"/>
</dbReference>
<dbReference type="Pfam" id="PF15060">
    <property type="entry name" value="PPDFL"/>
    <property type="match status" value="1"/>
</dbReference>
<proteinExistence type="inferred from homology"/>
<keyword evidence="3" id="KW-1185">Reference proteome</keyword>
<dbReference type="InterPro" id="IPR026754">
    <property type="entry name" value="PPDPF"/>
</dbReference>
<protein>
    <recommendedName>
        <fullName evidence="4">Pancreatic progenitor cell differentiation and proliferation factor</fullName>
    </recommendedName>
</protein>